<keyword evidence="4" id="KW-1185">Reference proteome</keyword>
<dbReference type="PANTHER" id="PTHR46268">
    <property type="entry name" value="STRESS RESPONSE PROTEIN NHAX"/>
    <property type="match status" value="1"/>
</dbReference>
<evidence type="ECO:0000256" key="1">
    <source>
        <dbReference type="ARBA" id="ARBA00008791"/>
    </source>
</evidence>
<protein>
    <submittedName>
        <fullName evidence="3">Universal stress protein</fullName>
    </submittedName>
</protein>
<dbReference type="Pfam" id="PF00582">
    <property type="entry name" value="Usp"/>
    <property type="match status" value="1"/>
</dbReference>
<accession>A0A8J6PZ39</accession>
<dbReference type="RefSeq" id="WP_188222149.1">
    <property type="nucleotide sequence ID" value="NZ_JACVXD010000001.1"/>
</dbReference>
<dbReference type="AlphaFoldDB" id="A0A8J6PZ39"/>
<comment type="similarity">
    <text evidence="1">Belongs to the universal stress protein A family.</text>
</comment>
<dbReference type="CDD" id="cd00293">
    <property type="entry name" value="USP-like"/>
    <property type="match status" value="1"/>
</dbReference>
<evidence type="ECO:0000313" key="4">
    <source>
        <dbReference type="Proteomes" id="UP000621516"/>
    </source>
</evidence>
<dbReference type="InterPro" id="IPR014729">
    <property type="entry name" value="Rossmann-like_a/b/a_fold"/>
</dbReference>
<name>A0A8J6PZ39_9FLAO</name>
<feature type="domain" description="UspA" evidence="2">
    <location>
        <begin position="1"/>
        <end position="146"/>
    </location>
</feature>
<organism evidence="3 4">
    <name type="scientific">Aestuariibaculum marinum</name>
    <dbReference type="NCBI Taxonomy" id="2683592"/>
    <lineage>
        <taxon>Bacteria</taxon>
        <taxon>Pseudomonadati</taxon>
        <taxon>Bacteroidota</taxon>
        <taxon>Flavobacteriia</taxon>
        <taxon>Flavobacteriales</taxon>
        <taxon>Flavobacteriaceae</taxon>
    </lineage>
</organism>
<dbReference type="InterPro" id="IPR006016">
    <property type="entry name" value="UspA"/>
</dbReference>
<evidence type="ECO:0000259" key="2">
    <source>
        <dbReference type="Pfam" id="PF00582"/>
    </source>
</evidence>
<dbReference type="PANTHER" id="PTHR46268:SF6">
    <property type="entry name" value="UNIVERSAL STRESS PROTEIN UP12"/>
    <property type="match status" value="1"/>
</dbReference>
<proteinExistence type="inferred from homology"/>
<dbReference type="Gene3D" id="3.40.50.620">
    <property type="entry name" value="HUPs"/>
    <property type="match status" value="2"/>
</dbReference>
<sequence length="280" mass="32170">MKTILLPTDFSENSWNAIKYALKLFEDETCTFYLLNIYTPAIYHVEYVLVQPAQFGMYDAVRDNSVKGLEHFKERIKKEFKNPKHTIEIIAAFNTLISEINDIISEKHIDYVIMGTKGATGAEGILFGSNTVHVLKHVKCPVLAVPSGFEFEELHEVLFPTDYGVKFKDRHFIPIFDLISLEHTRVNVLHVLDGYGLADYQKANKETLKTYFKNATYLIHEVDKQTVEEGISNFQLTTRINLLVMINNKHSFFTNLFFKSTINQIGFHLNVPFLVIPAKS</sequence>
<evidence type="ECO:0000313" key="3">
    <source>
        <dbReference type="EMBL" id="MBD0822842.1"/>
    </source>
</evidence>
<dbReference type="PRINTS" id="PR01438">
    <property type="entry name" value="UNVRSLSTRESS"/>
</dbReference>
<dbReference type="EMBL" id="JACVXD010000001">
    <property type="protein sequence ID" value="MBD0822842.1"/>
    <property type="molecule type" value="Genomic_DNA"/>
</dbReference>
<dbReference type="SUPFAM" id="SSF52402">
    <property type="entry name" value="Adenine nucleotide alpha hydrolases-like"/>
    <property type="match status" value="2"/>
</dbReference>
<reference evidence="3 4" key="1">
    <citation type="journal article" date="2018" name="J. Microbiol.">
        <title>Aestuariibaculum marinum sp. nov., a marine bacterium isolated from seawater in South Korea.</title>
        <authorList>
            <person name="Choi J."/>
            <person name="Lee D."/>
            <person name="Jang J.H."/>
            <person name="Cha S."/>
            <person name="Seo T."/>
        </authorList>
    </citation>
    <scope>NUCLEOTIDE SEQUENCE [LARGE SCALE GENOMIC DNA]</scope>
    <source>
        <strain evidence="3 4">IP7</strain>
    </source>
</reference>
<dbReference type="InterPro" id="IPR006015">
    <property type="entry name" value="Universal_stress_UspA"/>
</dbReference>
<comment type="caution">
    <text evidence="3">The sequence shown here is derived from an EMBL/GenBank/DDBJ whole genome shotgun (WGS) entry which is preliminary data.</text>
</comment>
<dbReference type="Proteomes" id="UP000621516">
    <property type="component" value="Unassembled WGS sequence"/>
</dbReference>
<gene>
    <name evidence="3" type="ORF">ICJ85_02300</name>
</gene>